<dbReference type="SFLD" id="SFLDG01145">
    <property type="entry name" value="C1.2.1"/>
    <property type="match status" value="1"/>
</dbReference>
<dbReference type="RefSeq" id="WP_074638300.1">
    <property type="nucleotide sequence ID" value="NZ_FNDO01000046.1"/>
</dbReference>
<comment type="similarity">
    <text evidence="1">Belongs to the 5'(3')-deoxyribonucleotidase family.</text>
</comment>
<dbReference type="SUPFAM" id="SSF56784">
    <property type="entry name" value="HAD-like"/>
    <property type="match status" value="1"/>
</dbReference>
<dbReference type="EMBL" id="FNDO01000046">
    <property type="protein sequence ID" value="SDI45059.1"/>
    <property type="molecule type" value="Genomic_DNA"/>
</dbReference>
<accession>A0A1G8KNV4</accession>
<dbReference type="PANTHER" id="PTHR16504">
    <property type="entry name" value="5'(3')-DEOXYRIBONUCLEOTIDASE"/>
    <property type="match status" value="1"/>
</dbReference>
<dbReference type="Gene3D" id="3.40.50.1000">
    <property type="entry name" value="HAD superfamily/HAD-like"/>
    <property type="match status" value="1"/>
</dbReference>
<dbReference type="Proteomes" id="UP000181870">
    <property type="component" value="Unassembled WGS sequence"/>
</dbReference>
<dbReference type="InterPro" id="IPR023214">
    <property type="entry name" value="HAD_sf"/>
</dbReference>
<proteinExistence type="inferred from homology"/>
<dbReference type="SFLD" id="SFLDG01126">
    <property type="entry name" value="C1.2:_Nucleotidase_Like"/>
    <property type="match status" value="1"/>
</dbReference>
<evidence type="ECO:0000256" key="1">
    <source>
        <dbReference type="ARBA" id="ARBA00009589"/>
    </source>
</evidence>
<dbReference type="InterPro" id="IPR036412">
    <property type="entry name" value="HAD-like_sf"/>
</dbReference>
<dbReference type="AlphaFoldDB" id="A0A1G8KNV4"/>
<dbReference type="PANTHER" id="PTHR16504:SF4">
    <property type="entry name" value="5'(3')-DEOXYRIBONUCLEOTIDASE"/>
    <property type="match status" value="1"/>
</dbReference>
<sequence>MISALPISKPILYIDMDNVLVDFQSGINKLSEYEKREYEGRYDEVPDIFARMSPYEGAINAYHHLARFYDVYILSTAPWNNLSAWSDKLIWVRKWLGTDGYKRLILSHHKNLNKGDFLIDDRLKNGTENFSGELILFGSEQYPNWDSVVDYLISSK</sequence>
<reference evidence="3" key="1">
    <citation type="submission" date="2016-10" db="EMBL/GenBank/DDBJ databases">
        <authorList>
            <person name="Varghese N."/>
            <person name="Submissions S."/>
        </authorList>
    </citation>
    <scope>NUCLEOTIDE SEQUENCE [LARGE SCALE GENOMIC DNA]</scope>
    <source>
        <strain evidence="3">NLAE-zl-C57</strain>
    </source>
</reference>
<dbReference type="InterPro" id="IPR010708">
    <property type="entry name" value="5'(3')-deoxyribonucleotidase"/>
</dbReference>
<dbReference type="GO" id="GO:0009223">
    <property type="term" value="P:pyrimidine deoxyribonucleotide catabolic process"/>
    <property type="evidence" value="ECO:0007669"/>
    <property type="project" value="TreeGrafter"/>
</dbReference>
<dbReference type="GO" id="GO:0008253">
    <property type="term" value="F:5'-nucleotidase activity"/>
    <property type="evidence" value="ECO:0007669"/>
    <property type="project" value="InterPro"/>
</dbReference>
<dbReference type="SFLD" id="SFLDS00003">
    <property type="entry name" value="Haloacid_Dehalogenase"/>
    <property type="match status" value="1"/>
</dbReference>
<protein>
    <submittedName>
        <fullName evidence="2">5'(3')-deoxyribonucleotidase</fullName>
    </submittedName>
</protein>
<evidence type="ECO:0000313" key="3">
    <source>
        <dbReference type="Proteomes" id="UP000181870"/>
    </source>
</evidence>
<evidence type="ECO:0000313" key="2">
    <source>
        <dbReference type="EMBL" id="SDI45059.1"/>
    </source>
</evidence>
<gene>
    <name evidence="2" type="ORF">SAMN05192582_104624</name>
</gene>
<name>A0A1G8KNV4_BACOV</name>
<organism evidence="2 3">
    <name type="scientific">Bacteroides ovatus</name>
    <dbReference type="NCBI Taxonomy" id="28116"/>
    <lineage>
        <taxon>Bacteria</taxon>
        <taxon>Pseudomonadati</taxon>
        <taxon>Bacteroidota</taxon>
        <taxon>Bacteroidia</taxon>
        <taxon>Bacteroidales</taxon>
        <taxon>Bacteroidaceae</taxon>
        <taxon>Bacteroides</taxon>
    </lineage>
</organism>
<dbReference type="Pfam" id="PF06941">
    <property type="entry name" value="NT5C"/>
    <property type="match status" value="1"/>
</dbReference>